<evidence type="ECO:0000259" key="9">
    <source>
        <dbReference type="Pfam" id="PF01035"/>
    </source>
</evidence>
<keyword evidence="4 8" id="KW-0808">Transferase</keyword>
<evidence type="ECO:0000256" key="6">
    <source>
        <dbReference type="ARBA" id="ARBA00023204"/>
    </source>
</evidence>
<dbReference type="GO" id="GO:0006307">
    <property type="term" value="P:DNA alkylation repair"/>
    <property type="evidence" value="ECO:0007669"/>
    <property type="project" value="UniProtKB-UniRule"/>
</dbReference>
<evidence type="ECO:0000256" key="2">
    <source>
        <dbReference type="ARBA" id="ARBA00022490"/>
    </source>
</evidence>
<proteinExistence type="inferred from homology"/>
<dbReference type="RefSeq" id="WP_023951918.1">
    <property type="nucleotide sequence ID" value="NZ_AYSV01000097.1"/>
</dbReference>
<dbReference type="SUPFAM" id="SSF46767">
    <property type="entry name" value="Methylated DNA-protein cysteine methyltransferase, C-terminal domain"/>
    <property type="match status" value="1"/>
</dbReference>
<comment type="subcellular location">
    <subcellularLocation>
        <location evidence="8">Cytoplasm</location>
    </subcellularLocation>
</comment>
<keyword evidence="12" id="KW-1185">Reference proteome</keyword>
<dbReference type="HAMAP" id="MF_00772">
    <property type="entry name" value="OGT"/>
    <property type="match status" value="1"/>
</dbReference>
<dbReference type="Pfam" id="PF01035">
    <property type="entry name" value="DNA_binding_1"/>
    <property type="match status" value="1"/>
</dbReference>
<dbReference type="GO" id="GO:0005737">
    <property type="term" value="C:cytoplasm"/>
    <property type="evidence" value="ECO:0007669"/>
    <property type="project" value="UniProtKB-SubCell"/>
</dbReference>
<dbReference type="PANTHER" id="PTHR10815:SF5">
    <property type="entry name" value="METHYLATED-DNA--PROTEIN-CYSTEINE METHYLTRANSFERASE"/>
    <property type="match status" value="1"/>
</dbReference>
<feature type="domain" description="Methylated-DNA-[protein]-cysteine S-methyltransferase DNA binding" evidence="9">
    <location>
        <begin position="89"/>
        <end position="167"/>
    </location>
</feature>
<comment type="caution">
    <text evidence="11">The sequence shown here is derived from an EMBL/GenBank/DDBJ whole genome shotgun (WGS) entry which is preliminary data.</text>
</comment>
<comment type="catalytic activity">
    <reaction evidence="1 8">
        <text>a 4-O-methyl-thymidine in DNA + L-cysteinyl-[protein] = a thymidine in DNA + S-methyl-L-cysteinyl-[protein]</text>
        <dbReference type="Rhea" id="RHEA:53428"/>
        <dbReference type="Rhea" id="RHEA-COMP:10131"/>
        <dbReference type="Rhea" id="RHEA-COMP:10132"/>
        <dbReference type="Rhea" id="RHEA-COMP:13555"/>
        <dbReference type="Rhea" id="RHEA-COMP:13556"/>
        <dbReference type="ChEBI" id="CHEBI:29950"/>
        <dbReference type="ChEBI" id="CHEBI:82612"/>
        <dbReference type="ChEBI" id="CHEBI:137386"/>
        <dbReference type="ChEBI" id="CHEBI:137387"/>
        <dbReference type="EC" id="2.1.1.63"/>
    </reaction>
</comment>
<comment type="miscellaneous">
    <text evidence="8">This enzyme catalyzes only one turnover and therefore is not strictly catalytic. According to one definition, an enzyme is a biocatalyst that acts repeatedly and over many reaction cycles.</text>
</comment>
<name>V8FZP6_9BURK</name>
<keyword evidence="6 8" id="KW-0234">DNA repair</keyword>
<organism evidence="11 12">
    <name type="scientific">Pelistega indica</name>
    <dbReference type="NCBI Taxonomy" id="1414851"/>
    <lineage>
        <taxon>Bacteria</taxon>
        <taxon>Pseudomonadati</taxon>
        <taxon>Pseudomonadota</taxon>
        <taxon>Betaproteobacteria</taxon>
        <taxon>Burkholderiales</taxon>
        <taxon>Alcaligenaceae</taxon>
        <taxon>Pelistega</taxon>
    </lineage>
</organism>
<comment type="function">
    <text evidence="8">Involved in the cellular defense against the biological effects of O6-methylguanine (O6-MeG) and O4-methylthymine (O4-MeT) in DNA. Repairs the methylated nucleobase in DNA by stoichiometrically transferring the methyl group to a cysteine residue in the enzyme. This is a suicide reaction: the enzyme is irreversibly inactivated.</text>
</comment>
<evidence type="ECO:0000313" key="11">
    <source>
        <dbReference type="EMBL" id="ETD69331.1"/>
    </source>
</evidence>
<dbReference type="EC" id="2.1.1.63" evidence="8"/>
<dbReference type="PANTHER" id="PTHR10815">
    <property type="entry name" value="METHYLATED-DNA--PROTEIN-CYSTEINE METHYLTRANSFERASE"/>
    <property type="match status" value="1"/>
</dbReference>
<feature type="domain" description="Methylguanine DNA methyltransferase ribonuclease-like" evidence="10">
    <location>
        <begin position="6"/>
        <end position="82"/>
    </location>
</feature>
<dbReference type="InterPro" id="IPR036217">
    <property type="entry name" value="MethylDNA_cys_MeTrfase_DNAb"/>
</dbReference>
<dbReference type="InterPro" id="IPR023546">
    <property type="entry name" value="MGMT"/>
</dbReference>
<dbReference type="EMBL" id="AYSV01000097">
    <property type="protein sequence ID" value="ETD69331.1"/>
    <property type="molecule type" value="Genomic_DNA"/>
</dbReference>
<feature type="active site" description="Nucleophile; methyl group acceptor" evidence="8">
    <location>
        <position position="139"/>
    </location>
</feature>
<dbReference type="GO" id="GO:0003908">
    <property type="term" value="F:methylated-DNA-[protein]-cysteine S-methyltransferase activity"/>
    <property type="evidence" value="ECO:0007669"/>
    <property type="project" value="UniProtKB-UniRule"/>
</dbReference>
<evidence type="ECO:0000256" key="1">
    <source>
        <dbReference type="ARBA" id="ARBA00001286"/>
    </source>
</evidence>
<dbReference type="GO" id="GO:0032259">
    <property type="term" value="P:methylation"/>
    <property type="evidence" value="ECO:0007669"/>
    <property type="project" value="UniProtKB-KW"/>
</dbReference>
<comment type="similarity">
    <text evidence="8">Belongs to the MGMT family.</text>
</comment>
<dbReference type="InterPro" id="IPR036631">
    <property type="entry name" value="MGMT_N_sf"/>
</dbReference>
<dbReference type="Proteomes" id="UP000018766">
    <property type="component" value="Unassembled WGS sequence"/>
</dbReference>
<dbReference type="InterPro" id="IPR014048">
    <property type="entry name" value="MethylDNA_cys_MeTrfase_DNA-bd"/>
</dbReference>
<keyword evidence="5 8" id="KW-0227">DNA damage</keyword>
<sequence length="181" mass="20472">MSNILYKQQFSTPIGDMITLATENGVCLLEFLGTRRLEEEQRDLMKIYQASIVQESNPWTTQVEQEVDAYFAGTLQEFTVPLVYPGTVFQQQVWEALRQLPFGQTSYYQALAEKVGKPSALRAVANANGQNRIAIIIPCHRVIGKNGSLTGYSGGLNRKQWLLEHERKYTNIDSSHAFELV</sequence>
<dbReference type="FunFam" id="1.10.10.10:FF:000337">
    <property type="entry name" value="Methylated-DNA--protein-cysteine methyltransferase"/>
    <property type="match status" value="1"/>
</dbReference>
<evidence type="ECO:0000256" key="7">
    <source>
        <dbReference type="ARBA" id="ARBA00049348"/>
    </source>
</evidence>
<dbReference type="CDD" id="cd06445">
    <property type="entry name" value="ATase"/>
    <property type="match status" value="1"/>
</dbReference>
<evidence type="ECO:0000256" key="5">
    <source>
        <dbReference type="ARBA" id="ARBA00022763"/>
    </source>
</evidence>
<dbReference type="PROSITE" id="PS00374">
    <property type="entry name" value="MGMT"/>
    <property type="match status" value="1"/>
</dbReference>
<accession>V8FZP6</accession>
<dbReference type="SUPFAM" id="SSF53155">
    <property type="entry name" value="Methylated DNA-protein cysteine methyltransferase domain"/>
    <property type="match status" value="1"/>
</dbReference>
<evidence type="ECO:0000259" key="10">
    <source>
        <dbReference type="Pfam" id="PF02870"/>
    </source>
</evidence>
<evidence type="ECO:0000256" key="8">
    <source>
        <dbReference type="HAMAP-Rule" id="MF_00772"/>
    </source>
</evidence>
<comment type="catalytic activity">
    <reaction evidence="7 8">
        <text>a 6-O-methyl-2'-deoxyguanosine in DNA + L-cysteinyl-[protein] = S-methyl-L-cysteinyl-[protein] + a 2'-deoxyguanosine in DNA</text>
        <dbReference type="Rhea" id="RHEA:24000"/>
        <dbReference type="Rhea" id="RHEA-COMP:10131"/>
        <dbReference type="Rhea" id="RHEA-COMP:10132"/>
        <dbReference type="Rhea" id="RHEA-COMP:11367"/>
        <dbReference type="Rhea" id="RHEA-COMP:11368"/>
        <dbReference type="ChEBI" id="CHEBI:29950"/>
        <dbReference type="ChEBI" id="CHEBI:82612"/>
        <dbReference type="ChEBI" id="CHEBI:85445"/>
        <dbReference type="ChEBI" id="CHEBI:85448"/>
        <dbReference type="EC" id="2.1.1.63"/>
    </reaction>
</comment>
<dbReference type="Pfam" id="PF02870">
    <property type="entry name" value="Methyltransf_1N"/>
    <property type="match status" value="1"/>
</dbReference>
<dbReference type="Gene3D" id="1.10.10.10">
    <property type="entry name" value="Winged helix-like DNA-binding domain superfamily/Winged helix DNA-binding domain"/>
    <property type="match status" value="1"/>
</dbReference>
<evidence type="ECO:0000256" key="4">
    <source>
        <dbReference type="ARBA" id="ARBA00022679"/>
    </source>
</evidence>
<gene>
    <name evidence="11" type="ORF">V757_09130</name>
</gene>
<keyword evidence="2 8" id="KW-0963">Cytoplasm</keyword>
<dbReference type="AlphaFoldDB" id="V8FZP6"/>
<dbReference type="NCBIfam" id="TIGR00589">
    <property type="entry name" value="ogt"/>
    <property type="match status" value="1"/>
</dbReference>
<dbReference type="InterPro" id="IPR001497">
    <property type="entry name" value="MethylDNA_cys_MeTrfase_AS"/>
</dbReference>
<protein>
    <recommendedName>
        <fullName evidence="8">Methylated-DNA--protein-cysteine methyltransferase</fullName>
        <ecNumber evidence="8">2.1.1.63</ecNumber>
    </recommendedName>
    <alternativeName>
        <fullName evidence="8">6-O-methylguanine-DNA methyltransferase</fullName>
        <shortName evidence="8">MGMT</shortName>
    </alternativeName>
    <alternativeName>
        <fullName evidence="8">O-6-methylguanine-DNA-alkyltransferase</fullName>
    </alternativeName>
</protein>
<dbReference type="InterPro" id="IPR008332">
    <property type="entry name" value="MethylG_MeTrfase_N"/>
</dbReference>
<evidence type="ECO:0000313" key="12">
    <source>
        <dbReference type="Proteomes" id="UP000018766"/>
    </source>
</evidence>
<dbReference type="Gene3D" id="3.30.160.70">
    <property type="entry name" value="Methylated DNA-protein cysteine methyltransferase domain"/>
    <property type="match status" value="1"/>
</dbReference>
<keyword evidence="3 8" id="KW-0489">Methyltransferase</keyword>
<dbReference type="InterPro" id="IPR036388">
    <property type="entry name" value="WH-like_DNA-bd_sf"/>
</dbReference>
<reference evidence="11 12" key="1">
    <citation type="submission" date="2013-11" db="EMBL/GenBank/DDBJ databases">
        <title>Genomic analysis of Pelistega sp. HM-7.</title>
        <authorList>
            <person name="Kumbhare S.V."/>
            <person name="Shetty S.A."/>
            <person name="Sharma O."/>
            <person name="Dhotre D.P."/>
        </authorList>
    </citation>
    <scope>NUCLEOTIDE SEQUENCE [LARGE SCALE GENOMIC DNA]</scope>
    <source>
        <strain evidence="11 12">HM-7</strain>
    </source>
</reference>
<evidence type="ECO:0000256" key="3">
    <source>
        <dbReference type="ARBA" id="ARBA00022603"/>
    </source>
</evidence>
<dbReference type="PATRIC" id="fig|1414851.3.peg.1890"/>